<dbReference type="InterPro" id="IPR000086">
    <property type="entry name" value="NUDIX_hydrolase_dom"/>
</dbReference>
<gene>
    <name evidence="4" type="ORF">GCM10011379_31820</name>
</gene>
<dbReference type="SUPFAM" id="SSF55811">
    <property type="entry name" value="Nudix"/>
    <property type="match status" value="1"/>
</dbReference>
<dbReference type="Gene3D" id="3.90.79.10">
    <property type="entry name" value="Nucleoside Triphosphate Pyrophosphohydrolase"/>
    <property type="match status" value="1"/>
</dbReference>
<dbReference type="PROSITE" id="PS51462">
    <property type="entry name" value="NUDIX"/>
    <property type="match status" value="1"/>
</dbReference>
<name>A0A917IZQ2_9BACT</name>
<dbReference type="Pfam" id="PF00293">
    <property type="entry name" value="NUDIX"/>
    <property type="match status" value="1"/>
</dbReference>
<dbReference type="Proteomes" id="UP000627292">
    <property type="component" value="Unassembled WGS sequence"/>
</dbReference>
<dbReference type="AlphaFoldDB" id="A0A917IZQ2"/>
<accession>A0A917IZQ2</accession>
<reference evidence="4" key="2">
    <citation type="submission" date="2020-09" db="EMBL/GenBank/DDBJ databases">
        <authorList>
            <person name="Sun Q."/>
            <person name="Zhou Y."/>
        </authorList>
    </citation>
    <scope>NUCLEOTIDE SEQUENCE</scope>
    <source>
        <strain evidence="4">CGMCC 1.15290</strain>
    </source>
</reference>
<dbReference type="PROSITE" id="PS00893">
    <property type="entry name" value="NUDIX_BOX"/>
    <property type="match status" value="1"/>
</dbReference>
<dbReference type="CDD" id="cd03673">
    <property type="entry name" value="NUDIX_Ap6A_hydrolase"/>
    <property type="match status" value="1"/>
</dbReference>
<dbReference type="EMBL" id="BMIB01000003">
    <property type="protein sequence ID" value="GGH71935.1"/>
    <property type="molecule type" value="Genomic_DNA"/>
</dbReference>
<keyword evidence="1 2" id="KW-0378">Hydrolase</keyword>
<dbReference type="InterPro" id="IPR015797">
    <property type="entry name" value="NUDIX_hydrolase-like_dom_sf"/>
</dbReference>
<keyword evidence="5" id="KW-1185">Reference proteome</keyword>
<reference evidence="4" key="1">
    <citation type="journal article" date="2014" name="Int. J. Syst. Evol. Microbiol.">
        <title>Complete genome sequence of Corynebacterium casei LMG S-19264T (=DSM 44701T), isolated from a smear-ripened cheese.</title>
        <authorList>
            <consortium name="US DOE Joint Genome Institute (JGI-PGF)"/>
            <person name="Walter F."/>
            <person name="Albersmeier A."/>
            <person name="Kalinowski J."/>
            <person name="Ruckert C."/>
        </authorList>
    </citation>
    <scope>NUCLEOTIDE SEQUENCE</scope>
    <source>
        <strain evidence="4">CGMCC 1.15290</strain>
    </source>
</reference>
<comment type="caution">
    <text evidence="4">The sequence shown here is derived from an EMBL/GenBank/DDBJ whole genome shotgun (WGS) entry which is preliminary data.</text>
</comment>
<comment type="similarity">
    <text evidence="2">Belongs to the Nudix hydrolase family.</text>
</comment>
<proteinExistence type="inferred from homology"/>
<dbReference type="PANTHER" id="PTHR43736:SF1">
    <property type="entry name" value="DIHYDRONEOPTERIN TRIPHOSPHATE DIPHOSPHATASE"/>
    <property type="match status" value="1"/>
</dbReference>
<evidence type="ECO:0000313" key="5">
    <source>
        <dbReference type="Proteomes" id="UP000627292"/>
    </source>
</evidence>
<organism evidence="4 5">
    <name type="scientific">Filimonas zeae</name>
    <dbReference type="NCBI Taxonomy" id="1737353"/>
    <lineage>
        <taxon>Bacteria</taxon>
        <taxon>Pseudomonadati</taxon>
        <taxon>Bacteroidota</taxon>
        <taxon>Chitinophagia</taxon>
        <taxon>Chitinophagales</taxon>
        <taxon>Chitinophagaceae</taxon>
        <taxon>Filimonas</taxon>
    </lineage>
</organism>
<evidence type="ECO:0000256" key="1">
    <source>
        <dbReference type="ARBA" id="ARBA00022801"/>
    </source>
</evidence>
<dbReference type="InterPro" id="IPR020476">
    <property type="entry name" value="Nudix_hydrolase"/>
</dbReference>
<dbReference type="PRINTS" id="PR00502">
    <property type="entry name" value="NUDIXFAMILY"/>
</dbReference>
<evidence type="ECO:0000259" key="3">
    <source>
        <dbReference type="PROSITE" id="PS51462"/>
    </source>
</evidence>
<evidence type="ECO:0000256" key="2">
    <source>
        <dbReference type="RuleBase" id="RU003476"/>
    </source>
</evidence>
<evidence type="ECO:0000313" key="4">
    <source>
        <dbReference type="EMBL" id="GGH71935.1"/>
    </source>
</evidence>
<sequence>MQKTIYLMKKIIAAGGLVTNDQGDLLMIYRRGKWDLPKGKQDDGESIAACAVREVEEETGLKQVILGDSLGITLHTYEQDGVEIEKETHWFKMLAPGVQQLVPQTEEDIEKIEWANKAALKTYLQNTYANIAEIVARSGHETA</sequence>
<feature type="domain" description="Nudix hydrolase" evidence="3">
    <location>
        <begin position="9"/>
        <end position="137"/>
    </location>
</feature>
<dbReference type="GO" id="GO:0016787">
    <property type="term" value="F:hydrolase activity"/>
    <property type="evidence" value="ECO:0007669"/>
    <property type="project" value="UniProtKB-KW"/>
</dbReference>
<dbReference type="InterPro" id="IPR020084">
    <property type="entry name" value="NUDIX_hydrolase_CS"/>
</dbReference>
<protein>
    <submittedName>
        <fullName evidence="4">NUDIX domain-containing protein</fullName>
    </submittedName>
</protein>
<dbReference type="PANTHER" id="PTHR43736">
    <property type="entry name" value="ADP-RIBOSE PYROPHOSPHATASE"/>
    <property type="match status" value="1"/>
</dbReference>